<proteinExistence type="inferred from homology"/>
<dbReference type="PANTHER" id="PTHR36108:SF13">
    <property type="entry name" value="COLOSSIN-B-RELATED"/>
    <property type="match status" value="1"/>
</dbReference>
<dbReference type="RefSeq" id="WP_080023353.1">
    <property type="nucleotide sequence ID" value="NZ_LTAY01000054.1"/>
</dbReference>
<evidence type="ECO:0000313" key="5">
    <source>
        <dbReference type="Proteomes" id="UP000191448"/>
    </source>
</evidence>
<dbReference type="EMBL" id="LTAY01000054">
    <property type="protein sequence ID" value="OPX47196.1"/>
    <property type="molecule type" value="Genomic_DNA"/>
</dbReference>
<dbReference type="Proteomes" id="UP000191448">
    <property type="component" value="Unassembled WGS sequence"/>
</dbReference>
<evidence type="ECO:0000256" key="1">
    <source>
        <dbReference type="ARBA" id="ARBA00007257"/>
    </source>
</evidence>
<sequence>MATIKQDKYILGQSVSKSIASVAEEIRLDLKLSPQPLNNAGSVTGTVKDENENPVPNALVKIMDSNYEPMFHAITAADGTYTIDNVPAGSGYNIFAIATGKALNQGVSFSIAASQVITKDFTLVNDPSSQLGIIAGDLYDSATGAPINGAVISLYKVNEDQTEVLVAITYTNQYGQFVFRGLNIGNYSIRVSALGYIGTSSTVSITTQGQIVPSIINITQDPNASRGTVSGIITDQNNQPIVEADVVLYRVNEDNSLTAVAFTKTNSAGVYLFINVPQGNYKVKSNKTEDIVIL</sequence>
<comment type="similarity">
    <text evidence="1">Belongs to the serine-aspartate repeat-containing protein (SDr) family.</text>
</comment>
<dbReference type="Pfam" id="PF13620">
    <property type="entry name" value="CarboxypepD_reg"/>
    <property type="match status" value="3"/>
</dbReference>
<organism evidence="4 5">
    <name type="scientific">Clostridium thermobutyricum DSM 4928</name>
    <dbReference type="NCBI Taxonomy" id="1121339"/>
    <lineage>
        <taxon>Bacteria</taxon>
        <taxon>Bacillati</taxon>
        <taxon>Bacillota</taxon>
        <taxon>Clostridia</taxon>
        <taxon>Eubacteriales</taxon>
        <taxon>Clostridiaceae</taxon>
        <taxon>Clostridium</taxon>
    </lineage>
</organism>
<gene>
    <name evidence="4" type="ORF">CLTHE_21100</name>
</gene>
<dbReference type="InterPro" id="IPR008969">
    <property type="entry name" value="CarboxyPept-like_regulatory"/>
</dbReference>
<evidence type="ECO:0000256" key="3">
    <source>
        <dbReference type="ARBA" id="ARBA00022729"/>
    </source>
</evidence>
<dbReference type="Gene3D" id="2.60.40.1120">
    <property type="entry name" value="Carboxypeptidase-like, regulatory domain"/>
    <property type="match status" value="2"/>
</dbReference>
<dbReference type="InterPro" id="IPR013783">
    <property type="entry name" value="Ig-like_fold"/>
</dbReference>
<dbReference type="OrthoDB" id="176752at2"/>
<dbReference type="SUPFAM" id="SSF49452">
    <property type="entry name" value="Starch-binding domain-like"/>
    <property type="match status" value="1"/>
</dbReference>
<dbReference type="GO" id="GO:0030246">
    <property type="term" value="F:carbohydrate binding"/>
    <property type="evidence" value="ECO:0007669"/>
    <property type="project" value="InterPro"/>
</dbReference>
<dbReference type="PANTHER" id="PTHR36108">
    <property type="entry name" value="COLOSSIN-B-RELATED"/>
    <property type="match status" value="1"/>
</dbReference>
<evidence type="ECO:0000313" key="4">
    <source>
        <dbReference type="EMBL" id="OPX47196.1"/>
    </source>
</evidence>
<comment type="caution">
    <text evidence="4">The sequence shown here is derived from an EMBL/GenBank/DDBJ whole genome shotgun (WGS) entry which is preliminary data.</text>
</comment>
<keyword evidence="2" id="KW-0964">Secreted</keyword>
<accession>A0A1V4SUP6</accession>
<protein>
    <submittedName>
        <fullName evidence="4">Cna protein B-type domain protein</fullName>
    </submittedName>
</protein>
<dbReference type="SUPFAM" id="SSF49478">
    <property type="entry name" value="Cna protein B-type domain"/>
    <property type="match status" value="1"/>
</dbReference>
<dbReference type="SUPFAM" id="SSF49464">
    <property type="entry name" value="Carboxypeptidase regulatory domain-like"/>
    <property type="match status" value="1"/>
</dbReference>
<reference evidence="4 5" key="1">
    <citation type="submission" date="2016-02" db="EMBL/GenBank/DDBJ databases">
        <title>Genome sequence of Clostridium thermobutyricum DSM 4928.</title>
        <authorList>
            <person name="Poehlein A."/>
            <person name="Daniel R."/>
        </authorList>
    </citation>
    <scope>NUCLEOTIDE SEQUENCE [LARGE SCALE GENOMIC DNA]</scope>
    <source>
        <strain evidence="4 5">DSM 4928</strain>
    </source>
</reference>
<dbReference type="AlphaFoldDB" id="A0A1V4SUP6"/>
<dbReference type="InterPro" id="IPR013784">
    <property type="entry name" value="Carb-bd-like_fold"/>
</dbReference>
<name>A0A1V4SUP6_9CLOT</name>
<evidence type="ECO:0000256" key="2">
    <source>
        <dbReference type="ARBA" id="ARBA00022525"/>
    </source>
</evidence>
<dbReference type="Gene3D" id="2.60.40.10">
    <property type="entry name" value="Immunoglobulins"/>
    <property type="match status" value="1"/>
</dbReference>
<keyword evidence="3" id="KW-0732">Signal</keyword>